<reference evidence="1 2" key="1">
    <citation type="submission" date="2019-09" db="EMBL/GenBank/DDBJ databases">
        <title>Genome Sequences of Streptomyces kaniharaensis ATCC 21070.</title>
        <authorList>
            <person name="Zhu W."/>
            <person name="De Crecy-Lagard V."/>
            <person name="Richards N.G."/>
        </authorList>
    </citation>
    <scope>NUCLEOTIDE SEQUENCE [LARGE SCALE GENOMIC DNA]</scope>
    <source>
        <strain evidence="1 2">SF-557</strain>
    </source>
</reference>
<organism evidence="1 2">
    <name type="scientific">Streptomyces kaniharaensis</name>
    <dbReference type="NCBI Taxonomy" id="212423"/>
    <lineage>
        <taxon>Bacteria</taxon>
        <taxon>Bacillati</taxon>
        <taxon>Actinomycetota</taxon>
        <taxon>Actinomycetes</taxon>
        <taxon>Kitasatosporales</taxon>
        <taxon>Streptomycetaceae</taxon>
        <taxon>Streptomyces</taxon>
    </lineage>
</organism>
<proteinExistence type="predicted"/>
<dbReference type="OrthoDB" id="7185898at2"/>
<dbReference type="AlphaFoldDB" id="A0A6N7L2H0"/>
<dbReference type="EMBL" id="WBOF01000002">
    <property type="protein sequence ID" value="MQS15973.1"/>
    <property type="molecule type" value="Genomic_DNA"/>
</dbReference>
<evidence type="ECO:0000313" key="1">
    <source>
        <dbReference type="EMBL" id="MQS15973.1"/>
    </source>
</evidence>
<dbReference type="RefSeq" id="WP_153466736.1">
    <property type="nucleotide sequence ID" value="NZ_WBOF01000002.1"/>
</dbReference>
<comment type="caution">
    <text evidence="1">The sequence shown here is derived from an EMBL/GenBank/DDBJ whole genome shotgun (WGS) entry which is preliminary data.</text>
</comment>
<protein>
    <submittedName>
        <fullName evidence="1">Uncharacterized protein</fullName>
    </submittedName>
</protein>
<keyword evidence="2" id="KW-1185">Reference proteome</keyword>
<sequence>MLTHRITSSHHPSVDVLINERRIGTIRVGLTVVFDIEGLLATVRQAKLVGAQCGRCIAKGTVTIEDIVAAQRECQLDIPGMLRLRSGIPLLHSGPR</sequence>
<gene>
    <name evidence="1" type="ORF">F7Q99_27900</name>
</gene>
<evidence type="ECO:0000313" key="2">
    <source>
        <dbReference type="Proteomes" id="UP000450000"/>
    </source>
</evidence>
<dbReference type="Proteomes" id="UP000450000">
    <property type="component" value="Unassembled WGS sequence"/>
</dbReference>
<name>A0A6N7L2H0_9ACTN</name>
<accession>A0A6N7L2H0</accession>